<dbReference type="PANTHER" id="PTHR34009">
    <property type="entry name" value="PROTEIN STAR"/>
    <property type="match status" value="1"/>
</dbReference>
<dbReference type="EMBL" id="HBGA01128281">
    <property type="protein sequence ID" value="CAD9036286.1"/>
    <property type="molecule type" value="Transcribed_RNA"/>
</dbReference>
<dbReference type="Pfam" id="PF05050">
    <property type="entry name" value="Methyltransf_21"/>
    <property type="match status" value="1"/>
</dbReference>
<dbReference type="GO" id="GO:0031902">
    <property type="term" value="C:late endosome membrane"/>
    <property type="evidence" value="ECO:0007669"/>
    <property type="project" value="TreeGrafter"/>
</dbReference>
<dbReference type="InterPro" id="IPR029063">
    <property type="entry name" value="SAM-dependent_MTases_sf"/>
</dbReference>
<protein>
    <recommendedName>
        <fullName evidence="2">Methyltransferase FkbM domain-containing protein</fullName>
    </recommendedName>
</protein>
<dbReference type="PANTHER" id="PTHR34009:SF2">
    <property type="entry name" value="PROTEIN STAR"/>
    <property type="match status" value="1"/>
</dbReference>
<reference evidence="3" key="1">
    <citation type="submission" date="2021-01" db="EMBL/GenBank/DDBJ databases">
        <authorList>
            <person name="Corre E."/>
            <person name="Pelletier E."/>
            <person name="Niang G."/>
            <person name="Scheremetjew M."/>
            <person name="Finn R."/>
            <person name="Kale V."/>
            <person name="Holt S."/>
            <person name="Cochrane G."/>
            <person name="Meng A."/>
            <person name="Brown T."/>
            <person name="Cohen L."/>
        </authorList>
    </citation>
    <scope>NUCLEOTIDE SEQUENCE</scope>
    <source>
        <strain evidence="3">NIES-381</strain>
    </source>
</reference>
<dbReference type="GO" id="GO:0005789">
    <property type="term" value="C:endoplasmic reticulum membrane"/>
    <property type="evidence" value="ECO:0007669"/>
    <property type="project" value="TreeGrafter"/>
</dbReference>
<dbReference type="GO" id="GO:0005794">
    <property type="term" value="C:Golgi apparatus"/>
    <property type="evidence" value="ECO:0007669"/>
    <property type="project" value="TreeGrafter"/>
</dbReference>
<dbReference type="InterPro" id="IPR053202">
    <property type="entry name" value="EGF_Rcpt_Signaling_Reg"/>
</dbReference>
<organism evidence="3">
    <name type="scientific">Eutreptiella gymnastica</name>
    <dbReference type="NCBI Taxonomy" id="73025"/>
    <lineage>
        <taxon>Eukaryota</taxon>
        <taxon>Discoba</taxon>
        <taxon>Euglenozoa</taxon>
        <taxon>Euglenida</taxon>
        <taxon>Spirocuta</taxon>
        <taxon>Euglenophyceae</taxon>
        <taxon>Eutreptiales</taxon>
        <taxon>Eutreptiaceae</taxon>
        <taxon>Eutreptiella</taxon>
    </lineage>
</organism>
<gene>
    <name evidence="3" type="ORF">EGYM00392_LOCUS47442</name>
</gene>
<dbReference type="SUPFAM" id="SSF53335">
    <property type="entry name" value="S-adenosyl-L-methionine-dependent methyltransferases"/>
    <property type="match status" value="1"/>
</dbReference>
<feature type="domain" description="Methyltransferase FkbM" evidence="2">
    <location>
        <begin position="133"/>
        <end position="288"/>
    </location>
</feature>
<dbReference type="AlphaFoldDB" id="A0A7S1J8S4"/>
<dbReference type="Gene3D" id="3.40.50.150">
    <property type="entry name" value="Vaccinia Virus protein VP39"/>
    <property type="match status" value="1"/>
</dbReference>
<feature type="region of interest" description="Disordered" evidence="1">
    <location>
        <begin position="65"/>
        <end position="86"/>
    </location>
</feature>
<proteinExistence type="predicted"/>
<name>A0A7S1J8S4_9EUGL</name>
<dbReference type="GO" id="GO:0006888">
    <property type="term" value="P:endoplasmic reticulum to Golgi vesicle-mediated transport"/>
    <property type="evidence" value="ECO:0007669"/>
    <property type="project" value="TreeGrafter"/>
</dbReference>
<feature type="compositionally biased region" description="Basic and acidic residues" evidence="1">
    <location>
        <begin position="66"/>
        <end position="78"/>
    </location>
</feature>
<evidence type="ECO:0000313" key="3">
    <source>
        <dbReference type="EMBL" id="CAD9036286.1"/>
    </source>
</evidence>
<dbReference type="GO" id="GO:0016197">
    <property type="term" value="P:endosomal transport"/>
    <property type="evidence" value="ECO:0007669"/>
    <property type="project" value="TreeGrafter"/>
</dbReference>
<evidence type="ECO:0000259" key="2">
    <source>
        <dbReference type="Pfam" id="PF05050"/>
    </source>
</evidence>
<evidence type="ECO:0000256" key="1">
    <source>
        <dbReference type="SAM" id="MobiDB-lite"/>
    </source>
</evidence>
<dbReference type="InterPro" id="IPR006342">
    <property type="entry name" value="FkbM_mtfrase"/>
</dbReference>
<dbReference type="GO" id="GO:0005886">
    <property type="term" value="C:plasma membrane"/>
    <property type="evidence" value="ECO:0007669"/>
    <property type="project" value="TreeGrafter"/>
</dbReference>
<accession>A0A7S1J8S4</accession>
<sequence>MIQYGTWSIPRPVASLVMAAAIVLSIRHVPPLLEAARFPSVWPGHSRQGEAPALCGKALHSAAEGSTKDFKEDPKDRGSSPACAPTKRLPTPDYVLPLSVWPWRSQHGQDRILFHEFFHDDALGAVLNGVFVEIGALDGLLDSSTFAYERQLGWHGMLVEGCPGHWEKLNHNRPSESTQKVHMMVCASNGTVQHPAHCSARSGVPGDNRASQDGAAVTVPCSRMGAILKQHGIDHIDLFRVDVAGSELQLLQTMDWDIPVDIMVVAIQHQPYEVIHAIRKLLRGNGYVSRGLCCRNYADEIFQNLNYPHQQFPRKYTPVPPPPPRTNADERLKPCTAVSAQMAQVLGDNQKTGRNAAGFVKYVHEVASDCSTT</sequence>